<evidence type="ECO:0000256" key="4">
    <source>
        <dbReference type="PROSITE-ProRule" id="PRU01161"/>
    </source>
</evidence>
<evidence type="ECO:0000259" key="5">
    <source>
        <dbReference type="PROSITE" id="PS51635"/>
    </source>
</evidence>
<reference evidence="6 7" key="1">
    <citation type="journal article" date="2015" name="Environ. Microbiol.">
        <title>Metagenome sequence of Elaphomyces granulatus from sporocarp tissue reveals Ascomycota ectomycorrhizal fingerprints of genome expansion and a Proteobacteria-rich microbiome.</title>
        <authorList>
            <person name="Quandt C.A."/>
            <person name="Kohler A."/>
            <person name="Hesse C.N."/>
            <person name="Sharpton T.J."/>
            <person name="Martin F."/>
            <person name="Spatafora J.W."/>
        </authorList>
    </citation>
    <scope>NUCLEOTIDE SEQUENCE [LARGE SCALE GENOMIC DNA]</scope>
    <source>
        <strain evidence="6 7">OSC145934</strain>
    </source>
</reference>
<keyword evidence="2 4" id="KW-0442">Lipid degradation</keyword>
<dbReference type="InterPro" id="IPR002641">
    <property type="entry name" value="PNPLA_dom"/>
</dbReference>
<feature type="active site" description="Nucleophile" evidence="4">
    <location>
        <position position="40"/>
    </location>
</feature>
<feature type="active site" description="Proton acceptor" evidence="4">
    <location>
        <position position="129"/>
    </location>
</feature>
<sequence>MSFDGGGSRGIVPLEYLRLLQDLLPGCPLHEQIDFAPGTSSGGLIALGVFHQQWNIYRCGKLFESLAVRCSGEQMFKRLGRIGIALRGYTLVRPNDIDKEPLLWEVGRATSAAPIFFRPIEMASGVFWDGCLGFPNPIELALWESAHIWPDTTPDIAISLGTGIEPRKGSGEQRQAGNSIRRLWHSFMDFLDGESRYQDIDNSNGLGKYTKSSFFRFNTQLHSAVRLDDIENLDQIRQGIHQCPRSRKDLVEVASSSYFEFVF</sequence>
<evidence type="ECO:0000256" key="2">
    <source>
        <dbReference type="ARBA" id="ARBA00022963"/>
    </source>
</evidence>
<dbReference type="PROSITE" id="PS51635">
    <property type="entry name" value="PNPLA"/>
    <property type="match status" value="1"/>
</dbReference>
<dbReference type="InterPro" id="IPR016035">
    <property type="entry name" value="Acyl_Trfase/lysoPLipase"/>
</dbReference>
<evidence type="ECO:0000256" key="1">
    <source>
        <dbReference type="ARBA" id="ARBA00022801"/>
    </source>
</evidence>
<dbReference type="CDD" id="cd07199">
    <property type="entry name" value="Pat17_PNPLA8_PNPLA9_like"/>
    <property type="match status" value="1"/>
</dbReference>
<dbReference type="SUPFAM" id="SSF52151">
    <property type="entry name" value="FabD/lysophospholipase-like"/>
    <property type="match status" value="1"/>
</dbReference>
<feature type="domain" description="PNPLA" evidence="5">
    <location>
        <begin position="1"/>
        <end position="142"/>
    </location>
</feature>
<dbReference type="GO" id="GO:0046486">
    <property type="term" value="P:glycerolipid metabolic process"/>
    <property type="evidence" value="ECO:0007669"/>
    <property type="project" value="UniProtKB-ARBA"/>
</dbReference>
<dbReference type="Gene3D" id="3.40.1090.10">
    <property type="entry name" value="Cytosolic phospholipase A2 catalytic domain"/>
    <property type="match status" value="2"/>
</dbReference>
<keyword evidence="7" id="KW-1185">Reference proteome</keyword>
<evidence type="ECO:0000256" key="3">
    <source>
        <dbReference type="ARBA" id="ARBA00023098"/>
    </source>
</evidence>
<dbReference type="OrthoDB" id="194358at2759"/>
<dbReference type="PANTHER" id="PTHR24185">
    <property type="entry name" value="CALCIUM-INDEPENDENT PHOSPHOLIPASE A2-GAMMA"/>
    <property type="match status" value="1"/>
</dbReference>
<keyword evidence="3 4" id="KW-0443">Lipid metabolism</keyword>
<dbReference type="GO" id="GO:0016020">
    <property type="term" value="C:membrane"/>
    <property type="evidence" value="ECO:0007669"/>
    <property type="project" value="TreeGrafter"/>
</dbReference>
<dbReference type="GO" id="GO:0047499">
    <property type="term" value="F:calcium-independent phospholipase A2 activity"/>
    <property type="evidence" value="ECO:0007669"/>
    <property type="project" value="TreeGrafter"/>
</dbReference>
<dbReference type="AlphaFoldDB" id="A0A232LY52"/>
<dbReference type="EMBL" id="NPHW01003715">
    <property type="protein sequence ID" value="OXV09095.1"/>
    <property type="molecule type" value="Genomic_DNA"/>
</dbReference>
<evidence type="ECO:0000313" key="6">
    <source>
        <dbReference type="EMBL" id="OXV09095.1"/>
    </source>
</evidence>
<feature type="short sequence motif" description="GXGXXG" evidence="4">
    <location>
        <begin position="5"/>
        <end position="10"/>
    </location>
</feature>
<protein>
    <recommendedName>
        <fullName evidence="5">PNPLA domain-containing protein</fullName>
    </recommendedName>
</protein>
<feature type="short sequence motif" description="GXSXG" evidence="4">
    <location>
        <begin position="38"/>
        <end position="42"/>
    </location>
</feature>
<organism evidence="6 7">
    <name type="scientific">Elaphomyces granulatus</name>
    <dbReference type="NCBI Taxonomy" id="519963"/>
    <lineage>
        <taxon>Eukaryota</taxon>
        <taxon>Fungi</taxon>
        <taxon>Dikarya</taxon>
        <taxon>Ascomycota</taxon>
        <taxon>Pezizomycotina</taxon>
        <taxon>Eurotiomycetes</taxon>
        <taxon>Eurotiomycetidae</taxon>
        <taxon>Eurotiales</taxon>
        <taxon>Elaphomycetaceae</taxon>
        <taxon>Elaphomyces</taxon>
    </lineage>
</organism>
<comment type="caution">
    <text evidence="6">The sequence shown here is derived from an EMBL/GenBank/DDBJ whole genome shotgun (WGS) entry which is preliminary data.</text>
</comment>
<accession>A0A232LY52</accession>
<name>A0A232LY52_9EURO</name>
<gene>
    <name evidence="6" type="ORF">Egran_03141</name>
</gene>
<keyword evidence="1 4" id="KW-0378">Hydrolase</keyword>
<dbReference type="GO" id="GO:0019369">
    <property type="term" value="P:arachidonate metabolic process"/>
    <property type="evidence" value="ECO:0007669"/>
    <property type="project" value="TreeGrafter"/>
</dbReference>
<dbReference type="GO" id="GO:0016042">
    <property type="term" value="P:lipid catabolic process"/>
    <property type="evidence" value="ECO:0007669"/>
    <property type="project" value="UniProtKB-UniRule"/>
</dbReference>
<comment type="caution">
    <text evidence="4">Lacks conserved residue(s) required for the propagation of feature annotation.</text>
</comment>
<proteinExistence type="predicted"/>
<dbReference type="Proteomes" id="UP000243515">
    <property type="component" value="Unassembled WGS sequence"/>
</dbReference>
<evidence type="ECO:0000313" key="7">
    <source>
        <dbReference type="Proteomes" id="UP000243515"/>
    </source>
</evidence>
<dbReference type="PANTHER" id="PTHR24185:SF1">
    <property type="entry name" value="CALCIUM-INDEPENDENT PHOSPHOLIPASE A2-GAMMA"/>
    <property type="match status" value="1"/>
</dbReference>